<accession>C6WTY6</accession>
<feature type="transmembrane region" description="Helical" evidence="1">
    <location>
        <begin position="64"/>
        <end position="81"/>
    </location>
</feature>
<evidence type="ECO:0000256" key="1">
    <source>
        <dbReference type="SAM" id="Phobius"/>
    </source>
</evidence>
<dbReference type="KEGG" id="mmb:Mmol_0475"/>
<sequence length="188" mass="21747">MTSDEKNQDTSSIVRFSDSTLIDSAASQKKFFFTCDNYWPINVYIFVITIFLMFFSFVNHQSSQKIFTLICMIFLIVRIFTKNRPPEFIELNYQEKILVIKHRFPNAKELEVIDIKNLTSAIGLIRPARYSTAELQLTFVGEEKKSIHFDVDTTLNSFFSAPKEALPQSLVCLINEINESVININLIK</sequence>
<dbReference type="AlphaFoldDB" id="C6WTY6"/>
<keyword evidence="1" id="KW-1133">Transmembrane helix</keyword>
<dbReference type="EMBL" id="CP001672">
    <property type="protein sequence ID" value="ACT47385.1"/>
    <property type="molecule type" value="Genomic_DNA"/>
</dbReference>
<keyword evidence="1" id="KW-0472">Membrane</keyword>
<evidence type="ECO:0000313" key="3">
    <source>
        <dbReference type="Proteomes" id="UP000002742"/>
    </source>
</evidence>
<dbReference type="STRING" id="583345.Mmol_0475"/>
<feature type="transmembrane region" description="Helical" evidence="1">
    <location>
        <begin position="38"/>
        <end position="58"/>
    </location>
</feature>
<keyword evidence="3" id="KW-1185">Reference proteome</keyword>
<dbReference type="HOGENOM" id="CLU_1439552_0_0_4"/>
<name>C6WTY6_METML</name>
<gene>
    <name evidence="2" type="ordered locus">Mmol_0475</name>
</gene>
<organism evidence="2 3">
    <name type="scientific">Methylotenera mobilis (strain JLW8 / ATCC BAA-1282 / DSM 17540)</name>
    <dbReference type="NCBI Taxonomy" id="583345"/>
    <lineage>
        <taxon>Bacteria</taxon>
        <taxon>Pseudomonadati</taxon>
        <taxon>Pseudomonadota</taxon>
        <taxon>Betaproteobacteria</taxon>
        <taxon>Nitrosomonadales</taxon>
        <taxon>Methylophilaceae</taxon>
        <taxon>Methylotenera</taxon>
    </lineage>
</organism>
<reference evidence="2 3" key="2">
    <citation type="journal article" date="2011" name="J. Bacteriol.">
        <title>Genomes of three methylotrophs from a single niche uncover genetic and metabolic divergence of Methylophilaceae.</title>
        <authorList>
            <person name="Lapidus A."/>
            <person name="Clum A."/>
            <person name="Labutti K."/>
            <person name="Kaluzhnaya M.G."/>
            <person name="Lim S."/>
            <person name="Beck D.A."/>
            <person name="Glavina Del Rio T."/>
            <person name="Nolan M."/>
            <person name="Mavromatis K."/>
            <person name="Huntemann M."/>
            <person name="Lucas S."/>
            <person name="Lidstrom M.E."/>
            <person name="Ivanova N."/>
            <person name="Chistoserdova L."/>
        </authorList>
    </citation>
    <scope>NUCLEOTIDE SEQUENCE [LARGE SCALE GENOMIC DNA]</scope>
    <source>
        <strain evidence="3">JLW8 / ATCC BAA-1282 / DSM 17540</strain>
    </source>
</reference>
<keyword evidence="1" id="KW-0812">Transmembrane</keyword>
<evidence type="ECO:0000313" key="2">
    <source>
        <dbReference type="EMBL" id="ACT47385.1"/>
    </source>
</evidence>
<protein>
    <submittedName>
        <fullName evidence="2">Uncharacterized protein</fullName>
    </submittedName>
</protein>
<proteinExistence type="predicted"/>
<dbReference type="RefSeq" id="WP_015831422.1">
    <property type="nucleotide sequence ID" value="NC_012968.1"/>
</dbReference>
<dbReference type="Proteomes" id="UP000002742">
    <property type="component" value="Chromosome"/>
</dbReference>
<reference evidence="3" key="1">
    <citation type="submission" date="2009-07" db="EMBL/GenBank/DDBJ databases">
        <title>Complete sequence of Methylotenera mobilis JLW8.</title>
        <authorList>
            <consortium name="US DOE Joint Genome Institute"/>
            <person name="Lucas S."/>
            <person name="Copeland A."/>
            <person name="Lapidus A."/>
            <person name="Glavina del Rio T."/>
            <person name="Tice H."/>
            <person name="Bruce D."/>
            <person name="Goodwin L."/>
            <person name="Pitluck S."/>
            <person name="LaButti K.M."/>
            <person name="Clum A."/>
            <person name="Larimer F."/>
            <person name="Land M."/>
            <person name="Hauser L."/>
            <person name="Kyrpides N."/>
            <person name="Mikhailova N."/>
            <person name="Kayluzhnaya M."/>
            <person name="Chistoserdova L."/>
        </authorList>
    </citation>
    <scope>NUCLEOTIDE SEQUENCE [LARGE SCALE GENOMIC DNA]</scope>
    <source>
        <strain evidence="3">JLW8 / ATCC BAA-1282 / DSM 17540</strain>
    </source>
</reference>